<dbReference type="Gene3D" id="3.30.460.10">
    <property type="entry name" value="Beta Polymerase, domain 2"/>
    <property type="match status" value="1"/>
</dbReference>
<dbReference type="InterPro" id="IPR043519">
    <property type="entry name" value="NT_sf"/>
</dbReference>
<evidence type="ECO:0000256" key="4">
    <source>
        <dbReference type="ARBA" id="ARBA00022695"/>
    </source>
</evidence>
<keyword evidence="8" id="KW-0460">Magnesium</keyword>
<evidence type="ECO:0000256" key="5">
    <source>
        <dbReference type="ARBA" id="ARBA00022723"/>
    </source>
</evidence>
<keyword evidence="4" id="KW-0548">Nucleotidyltransferase</keyword>
<evidence type="ECO:0000256" key="1">
    <source>
        <dbReference type="ARBA" id="ARBA00001946"/>
    </source>
</evidence>
<evidence type="ECO:0000256" key="9">
    <source>
        <dbReference type="ARBA" id="ARBA00038276"/>
    </source>
</evidence>
<organism evidence="11">
    <name type="scientific">Geobacter metallireducens</name>
    <dbReference type="NCBI Taxonomy" id="28232"/>
    <lineage>
        <taxon>Bacteria</taxon>
        <taxon>Pseudomonadati</taxon>
        <taxon>Thermodesulfobacteriota</taxon>
        <taxon>Desulfuromonadia</taxon>
        <taxon>Geobacterales</taxon>
        <taxon>Geobacteraceae</taxon>
        <taxon>Geobacter</taxon>
    </lineage>
</organism>
<evidence type="ECO:0000259" key="10">
    <source>
        <dbReference type="Pfam" id="PF01909"/>
    </source>
</evidence>
<comment type="cofactor">
    <cofactor evidence="1">
        <name>Mg(2+)</name>
        <dbReference type="ChEBI" id="CHEBI:18420"/>
    </cofactor>
</comment>
<accession>A0A831U4B5</accession>
<evidence type="ECO:0000313" key="11">
    <source>
        <dbReference type="EMBL" id="HEN42228.1"/>
    </source>
</evidence>
<dbReference type="EMBL" id="DSOV01000035">
    <property type="protein sequence ID" value="HEN42228.1"/>
    <property type="molecule type" value="Genomic_DNA"/>
</dbReference>
<feature type="domain" description="Polymerase nucleotidyl transferase" evidence="10">
    <location>
        <begin position="15"/>
        <end position="98"/>
    </location>
</feature>
<keyword evidence="3 11" id="KW-0808">Transferase</keyword>
<comment type="caution">
    <text evidence="11">The sequence shown here is derived from an EMBL/GenBank/DDBJ whole genome shotgun (WGS) entry which is preliminary data.</text>
</comment>
<dbReference type="SUPFAM" id="SSF81301">
    <property type="entry name" value="Nucleotidyltransferase"/>
    <property type="match status" value="1"/>
</dbReference>
<gene>
    <name evidence="11" type="ORF">ENQ87_07605</name>
</gene>
<keyword evidence="5" id="KW-0479">Metal-binding</keyword>
<dbReference type="PANTHER" id="PTHR33571:SF12">
    <property type="entry name" value="BSL3053 PROTEIN"/>
    <property type="match status" value="1"/>
</dbReference>
<evidence type="ECO:0000256" key="8">
    <source>
        <dbReference type="ARBA" id="ARBA00022842"/>
    </source>
</evidence>
<sequence>MMQPRIPIPRDKVIEFCQKWKIREFSLFGSVLREDFRPDSDVDVLVSFAPDAAWTLFDHVEMQDELQVIFGRKVDLVSRKGIERSRNELRRRAILESAEIFYEAA</sequence>
<keyword evidence="6" id="KW-0547">Nucleotide-binding</keyword>
<dbReference type="GO" id="GO:0046872">
    <property type="term" value="F:metal ion binding"/>
    <property type="evidence" value="ECO:0007669"/>
    <property type="project" value="UniProtKB-KW"/>
</dbReference>
<reference evidence="11" key="1">
    <citation type="journal article" date="2020" name="mSystems">
        <title>Genome- and Community-Level Interaction Insights into Carbon Utilization and Element Cycling Functions of Hydrothermarchaeota in Hydrothermal Sediment.</title>
        <authorList>
            <person name="Zhou Z."/>
            <person name="Liu Y."/>
            <person name="Xu W."/>
            <person name="Pan J."/>
            <person name="Luo Z.H."/>
            <person name="Li M."/>
        </authorList>
    </citation>
    <scope>NUCLEOTIDE SEQUENCE [LARGE SCALE GENOMIC DNA]</scope>
    <source>
        <strain evidence="11">SpSt-349</strain>
    </source>
</reference>
<dbReference type="GO" id="GO:0005524">
    <property type="term" value="F:ATP binding"/>
    <property type="evidence" value="ECO:0007669"/>
    <property type="project" value="UniProtKB-KW"/>
</dbReference>
<evidence type="ECO:0000256" key="2">
    <source>
        <dbReference type="ARBA" id="ARBA00022649"/>
    </source>
</evidence>
<dbReference type="GO" id="GO:0016779">
    <property type="term" value="F:nucleotidyltransferase activity"/>
    <property type="evidence" value="ECO:0007669"/>
    <property type="project" value="UniProtKB-KW"/>
</dbReference>
<dbReference type="InterPro" id="IPR052038">
    <property type="entry name" value="Type-VII_TA_antitoxin"/>
</dbReference>
<protein>
    <submittedName>
        <fullName evidence="11">Nucleotidyltransferase</fullName>
    </submittedName>
</protein>
<evidence type="ECO:0000256" key="3">
    <source>
        <dbReference type="ARBA" id="ARBA00022679"/>
    </source>
</evidence>
<proteinExistence type="inferred from homology"/>
<dbReference type="CDD" id="cd05403">
    <property type="entry name" value="NT_KNTase_like"/>
    <property type="match status" value="1"/>
</dbReference>
<evidence type="ECO:0000256" key="7">
    <source>
        <dbReference type="ARBA" id="ARBA00022840"/>
    </source>
</evidence>
<keyword evidence="2" id="KW-1277">Toxin-antitoxin system</keyword>
<dbReference type="InterPro" id="IPR002934">
    <property type="entry name" value="Polymerase_NTP_transf_dom"/>
</dbReference>
<evidence type="ECO:0000256" key="6">
    <source>
        <dbReference type="ARBA" id="ARBA00022741"/>
    </source>
</evidence>
<keyword evidence="7" id="KW-0067">ATP-binding</keyword>
<dbReference type="PANTHER" id="PTHR33571">
    <property type="entry name" value="SSL8005 PROTEIN"/>
    <property type="match status" value="1"/>
</dbReference>
<dbReference type="Pfam" id="PF01909">
    <property type="entry name" value="NTP_transf_2"/>
    <property type="match status" value="1"/>
</dbReference>
<comment type="similarity">
    <text evidence="9">Belongs to the MntA antitoxin family.</text>
</comment>
<dbReference type="AlphaFoldDB" id="A0A831U4B5"/>
<name>A0A831U4B5_GEOME</name>